<dbReference type="InterPro" id="IPR002159">
    <property type="entry name" value="CD36_fam"/>
</dbReference>
<protein>
    <recommendedName>
        <fullName evidence="11">Scavenger receptor class B member 1</fullName>
    </recommendedName>
    <alternativeName>
        <fullName evidence="12">SR-BI</fullName>
    </alternativeName>
</protein>
<dbReference type="eggNOG" id="KOG3776">
    <property type="taxonomic scope" value="Eukaryota"/>
</dbReference>
<evidence type="ECO:0000256" key="3">
    <source>
        <dbReference type="ARBA" id="ARBA00010532"/>
    </source>
</evidence>
<evidence type="ECO:0000256" key="7">
    <source>
        <dbReference type="ARBA" id="ARBA00023136"/>
    </source>
</evidence>
<dbReference type="PANTHER" id="PTHR11923">
    <property type="entry name" value="SCAVENGER RECEPTOR CLASS B TYPE-1 SR-B1"/>
    <property type="match status" value="1"/>
</dbReference>
<dbReference type="InParanoid" id="E0VPU3"/>
<name>E0VPU3_PEDHC</name>
<dbReference type="OrthoDB" id="18585at2759"/>
<dbReference type="CTD" id="8233459"/>
<dbReference type="AlphaFoldDB" id="E0VPU3"/>
<keyword evidence="9 15" id="KW-0675">Receptor</keyword>
<proteinExistence type="inferred from homology"/>
<keyword evidence="17" id="KW-1185">Reference proteome</keyword>
<feature type="disulfide bond" evidence="13">
    <location>
        <begin position="297"/>
        <end position="306"/>
    </location>
</feature>
<evidence type="ECO:0000256" key="6">
    <source>
        <dbReference type="ARBA" id="ARBA00022989"/>
    </source>
</evidence>
<dbReference type="GO" id="GO:0005737">
    <property type="term" value="C:cytoplasm"/>
    <property type="evidence" value="ECO:0007669"/>
    <property type="project" value="TreeGrafter"/>
</dbReference>
<evidence type="ECO:0000313" key="17">
    <source>
        <dbReference type="Proteomes" id="UP000009046"/>
    </source>
</evidence>
<comment type="similarity">
    <text evidence="3">Belongs to the CD36 family.</text>
</comment>
<evidence type="ECO:0000313" key="16">
    <source>
        <dbReference type="EnsemblMetazoa" id="PHUM365690-PA"/>
    </source>
</evidence>
<dbReference type="Pfam" id="PF01130">
    <property type="entry name" value="CD36"/>
    <property type="match status" value="1"/>
</dbReference>
<evidence type="ECO:0000256" key="13">
    <source>
        <dbReference type="PIRSR" id="PIRSR605428-52"/>
    </source>
</evidence>
<reference evidence="15" key="1">
    <citation type="submission" date="2007-04" db="EMBL/GenBank/DDBJ databases">
        <title>Annotation of Pediculus humanus corporis strain USDA.</title>
        <authorList>
            <person name="Kirkness E."/>
            <person name="Hannick L."/>
            <person name="Hass B."/>
            <person name="Bruggner R."/>
            <person name="Lawson D."/>
            <person name="Bidwell S."/>
            <person name="Joardar V."/>
            <person name="Caler E."/>
            <person name="Walenz B."/>
            <person name="Inman J."/>
            <person name="Schobel S."/>
            <person name="Galinsky K."/>
            <person name="Amedeo P."/>
            <person name="Strausberg R."/>
        </authorList>
    </citation>
    <scope>NUCLEOTIDE SEQUENCE</scope>
    <source>
        <strain evidence="15">USDA</strain>
    </source>
</reference>
<evidence type="ECO:0000256" key="5">
    <source>
        <dbReference type="ARBA" id="ARBA00022692"/>
    </source>
</evidence>
<dbReference type="RefSeq" id="XP_002428137.1">
    <property type="nucleotide sequence ID" value="XM_002428092.1"/>
</dbReference>
<keyword evidence="7 14" id="KW-0472">Membrane</keyword>
<keyword evidence="5 14" id="KW-0812">Transmembrane</keyword>
<evidence type="ECO:0000256" key="2">
    <source>
        <dbReference type="ARBA" id="ARBA00004651"/>
    </source>
</evidence>
<evidence type="ECO:0000256" key="14">
    <source>
        <dbReference type="SAM" id="Phobius"/>
    </source>
</evidence>
<dbReference type="EMBL" id="DS235379">
    <property type="protein sequence ID" value="EEB15399.1"/>
    <property type="molecule type" value="Genomic_DNA"/>
</dbReference>
<dbReference type="EnsemblMetazoa" id="PHUM365690-RA">
    <property type="protein sequence ID" value="PHUM365690-PA"/>
    <property type="gene ID" value="PHUM365690"/>
</dbReference>
<evidence type="ECO:0000256" key="4">
    <source>
        <dbReference type="ARBA" id="ARBA00022475"/>
    </source>
</evidence>
<feature type="disulfide bond" evidence="13">
    <location>
        <begin position="255"/>
        <end position="317"/>
    </location>
</feature>
<dbReference type="GO" id="GO:0005901">
    <property type="term" value="C:caveola"/>
    <property type="evidence" value="ECO:0007669"/>
    <property type="project" value="UniProtKB-SubCell"/>
</dbReference>
<feature type="disulfide bond" evidence="13">
    <location>
        <begin position="225"/>
        <end position="295"/>
    </location>
</feature>
<gene>
    <name evidence="16" type="primary">8233459</name>
    <name evidence="15" type="ORF">Phum_PHUM365690</name>
</gene>
<dbReference type="OMA" id="NPRQEDH"/>
<keyword evidence="6 14" id="KW-1133">Transmembrane helix</keyword>
<sequence>MWATDLFTLLVHKNLIISNNSMRYEAWKSPPVHAYLRVYIFNYTNVEEFEKGIDKKLQIQELGPYTYIEKWERVDVRFNKNGTATYKDKKIYIFSPENSNGSESDMIVVPNLPFLSALSFLTEATGLVRWALIKFLNAIGAEPFISLNASDFLWGYEDKFSMLARGFLSFRYDLPFKKFGILSSKNGTQKDVVTIYTGEKDPSKTGIVVNYDGKTSLNYWNSVECNRIDGTDGTIYPPSLVHPNSTLYIYTKDLCRKMPLTYFNEYLDKHGIPVMKFRVPENVFASGHVEKENLCFCSNEKTGVKCLPSGIFNVGPCAFEAPVVTSLPHFLYGDPILFNGLEGLNPNVLNHESFAEIDPKLGIPVGGKSRLQLNIMLIGDYGSSMRNRAYKNLTLFPVTWMDYGIDRLPDDVSAMIKSLLAFIKVAQFSLSYGFIICTIVFGILFVNGCRHSFKSGGSFCLILSKQNKQKQNQSEVQLFIINEKR</sequence>
<reference evidence="16" key="3">
    <citation type="submission" date="2021-02" db="UniProtKB">
        <authorList>
            <consortium name="EnsemblMetazoa"/>
        </authorList>
    </citation>
    <scope>IDENTIFICATION</scope>
    <source>
        <strain evidence="16">USDA</strain>
    </source>
</reference>
<keyword evidence="8 13" id="KW-1015">Disulfide bond</keyword>
<evidence type="ECO:0000256" key="10">
    <source>
        <dbReference type="ARBA" id="ARBA00023180"/>
    </source>
</evidence>
<evidence type="ECO:0000313" key="15">
    <source>
        <dbReference type="EMBL" id="EEB15399.1"/>
    </source>
</evidence>
<evidence type="ECO:0000256" key="11">
    <source>
        <dbReference type="ARBA" id="ARBA00040821"/>
    </source>
</evidence>
<evidence type="ECO:0000256" key="9">
    <source>
        <dbReference type="ARBA" id="ARBA00023170"/>
    </source>
</evidence>
<feature type="transmembrane region" description="Helical" evidence="14">
    <location>
        <begin position="425"/>
        <end position="446"/>
    </location>
</feature>
<dbReference type="HOGENOM" id="CLU_019853_2_1_1"/>
<evidence type="ECO:0000256" key="8">
    <source>
        <dbReference type="ARBA" id="ARBA00023157"/>
    </source>
</evidence>
<dbReference type="InterPro" id="IPR005428">
    <property type="entry name" value="CD36/SCARB1/SNMP1"/>
</dbReference>
<dbReference type="Proteomes" id="UP000009046">
    <property type="component" value="Unassembled WGS sequence"/>
</dbReference>
<dbReference type="GeneID" id="8233459"/>
<dbReference type="GO" id="GO:0005044">
    <property type="term" value="F:scavenger receptor activity"/>
    <property type="evidence" value="ECO:0007669"/>
    <property type="project" value="TreeGrafter"/>
</dbReference>
<dbReference type="PRINTS" id="PR01609">
    <property type="entry name" value="CD36FAMILY"/>
</dbReference>
<accession>E0VPU3</accession>
<dbReference type="PANTHER" id="PTHR11923:SF110">
    <property type="entry name" value="SCAVENGER RECEPTOR CLASS B MEMBER 1"/>
    <property type="match status" value="1"/>
</dbReference>
<keyword evidence="10" id="KW-0325">Glycoprotein</keyword>
<dbReference type="PRINTS" id="PR01610">
    <property type="entry name" value="CD36ANTIGEN"/>
</dbReference>
<comment type="subcellular location">
    <subcellularLocation>
        <location evidence="2">Cell membrane</location>
        <topology evidence="2">Multi-pass membrane protein</topology>
    </subcellularLocation>
    <subcellularLocation>
        <location evidence="1">Membrane</location>
        <location evidence="1">Caveola</location>
        <topology evidence="1">Multi-pass membrane protein</topology>
    </subcellularLocation>
</comment>
<dbReference type="EMBL" id="AAZO01004259">
    <property type="status" value="NOT_ANNOTATED_CDS"/>
    <property type="molecule type" value="Genomic_DNA"/>
</dbReference>
<reference evidence="15" key="2">
    <citation type="submission" date="2007-04" db="EMBL/GenBank/DDBJ databases">
        <title>The genome of the human body louse.</title>
        <authorList>
            <consortium name="The Human Body Louse Genome Consortium"/>
            <person name="Kirkness E."/>
            <person name="Walenz B."/>
            <person name="Hass B."/>
            <person name="Bruggner R."/>
            <person name="Strausberg R."/>
        </authorList>
    </citation>
    <scope>NUCLEOTIDE SEQUENCE</scope>
    <source>
        <strain evidence="15">USDA</strain>
    </source>
</reference>
<keyword evidence="4" id="KW-1003">Cell membrane</keyword>
<organism>
    <name type="scientific">Pediculus humanus subsp. corporis</name>
    <name type="common">Body louse</name>
    <dbReference type="NCBI Taxonomy" id="121224"/>
    <lineage>
        <taxon>Eukaryota</taxon>
        <taxon>Metazoa</taxon>
        <taxon>Ecdysozoa</taxon>
        <taxon>Arthropoda</taxon>
        <taxon>Hexapoda</taxon>
        <taxon>Insecta</taxon>
        <taxon>Pterygota</taxon>
        <taxon>Neoptera</taxon>
        <taxon>Paraneoptera</taxon>
        <taxon>Psocodea</taxon>
        <taxon>Troctomorpha</taxon>
        <taxon>Phthiraptera</taxon>
        <taxon>Anoplura</taxon>
        <taxon>Pediculidae</taxon>
        <taxon>Pediculus</taxon>
    </lineage>
</organism>
<dbReference type="VEuPathDB" id="VectorBase:PHUM365690"/>
<evidence type="ECO:0000256" key="12">
    <source>
        <dbReference type="ARBA" id="ARBA00042244"/>
    </source>
</evidence>
<evidence type="ECO:0000256" key="1">
    <source>
        <dbReference type="ARBA" id="ARBA00004189"/>
    </source>
</evidence>
<dbReference type="KEGG" id="phu:Phum_PHUM365690"/>